<dbReference type="SUPFAM" id="SSF52172">
    <property type="entry name" value="CheY-like"/>
    <property type="match status" value="1"/>
</dbReference>
<evidence type="ECO:0000256" key="1">
    <source>
        <dbReference type="PROSITE-ProRule" id="PRU00169"/>
    </source>
</evidence>
<keyword evidence="1" id="KW-0597">Phosphoprotein</keyword>
<evidence type="ECO:0000313" key="4">
    <source>
        <dbReference type="EMBL" id="MFB9104168.1"/>
    </source>
</evidence>
<dbReference type="PROSITE" id="PS50110">
    <property type="entry name" value="RESPONSE_REGULATORY"/>
    <property type="match status" value="1"/>
</dbReference>
<dbReference type="PANTHER" id="PTHR37299">
    <property type="entry name" value="TRANSCRIPTIONAL REGULATOR-RELATED"/>
    <property type="match status" value="1"/>
</dbReference>
<dbReference type="PROSITE" id="PS50930">
    <property type="entry name" value="HTH_LYTTR"/>
    <property type="match status" value="1"/>
</dbReference>
<dbReference type="InterPro" id="IPR046947">
    <property type="entry name" value="LytR-like"/>
</dbReference>
<keyword evidence="5" id="KW-1185">Reference proteome</keyword>
<gene>
    <name evidence="4" type="ORF">ACFFU1_04625</name>
</gene>
<dbReference type="Gene3D" id="3.40.50.2300">
    <property type="match status" value="1"/>
</dbReference>
<name>A0ABV5GX06_9FLAO</name>
<comment type="caution">
    <text evidence="4">The sequence shown here is derived from an EMBL/GenBank/DDBJ whole genome shotgun (WGS) entry which is preliminary data.</text>
</comment>
<dbReference type="EMBL" id="JBHMFA010000004">
    <property type="protein sequence ID" value="MFB9104168.1"/>
    <property type="molecule type" value="Genomic_DNA"/>
</dbReference>
<dbReference type="PANTHER" id="PTHR37299:SF1">
    <property type="entry name" value="STAGE 0 SPORULATION PROTEIN A HOMOLOG"/>
    <property type="match status" value="1"/>
</dbReference>
<dbReference type="RefSeq" id="WP_290271528.1">
    <property type="nucleotide sequence ID" value="NZ_JAUFQP010000010.1"/>
</dbReference>
<dbReference type="InterPro" id="IPR001789">
    <property type="entry name" value="Sig_transdc_resp-reg_receiver"/>
</dbReference>
<dbReference type="InterPro" id="IPR007492">
    <property type="entry name" value="LytTR_DNA-bd_dom"/>
</dbReference>
<accession>A0ABV5GX06</accession>
<dbReference type="Gene3D" id="2.40.50.1020">
    <property type="entry name" value="LytTr DNA-binding domain"/>
    <property type="match status" value="1"/>
</dbReference>
<evidence type="ECO:0000259" key="3">
    <source>
        <dbReference type="PROSITE" id="PS50930"/>
    </source>
</evidence>
<dbReference type="SMART" id="SM00448">
    <property type="entry name" value="REC"/>
    <property type="match status" value="1"/>
</dbReference>
<feature type="domain" description="Response regulatory" evidence="2">
    <location>
        <begin position="2"/>
        <end position="113"/>
    </location>
</feature>
<sequence length="241" mass="27457">MKCVIIDDEPLAIDVVESYVQQVGGIEIVAKCTNPLEAIILLNKHQVDLVFLDIEMPNLTGIDLVKTIDNMPQFIFTTAYPEYALDGFNLNATDYLVKPIPFHRFLKAISRAKEKYELENKVVVNTPIIDNSGITNVDNFIFVKSEYENIKINIDTIVYIQGLKDYIKIYLSDTPKPVLTLSSFKDILEKLPASKFIRVHKSYIVNIQHIKAIQKAKILVQDIRIPVGETYKETVMKRLGV</sequence>
<dbReference type="InterPro" id="IPR011006">
    <property type="entry name" value="CheY-like_superfamily"/>
</dbReference>
<feature type="modified residue" description="4-aspartylphosphate" evidence="1">
    <location>
        <position position="53"/>
    </location>
</feature>
<proteinExistence type="predicted"/>
<dbReference type="SMART" id="SM00850">
    <property type="entry name" value="LytTR"/>
    <property type="match status" value="1"/>
</dbReference>
<feature type="domain" description="HTH LytTR-type" evidence="3">
    <location>
        <begin position="141"/>
        <end position="241"/>
    </location>
</feature>
<evidence type="ECO:0000259" key="2">
    <source>
        <dbReference type="PROSITE" id="PS50110"/>
    </source>
</evidence>
<dbReference type="Pfam" id="PF00072">
    <property type="entry name" value="Response_reg"/>
    <property type="match status" value="1"/>
</dbReference>
<organism evidence="4 5">
    <name type="scientific">Algibacter miyuki</name>
    <dbReference type="NCBI Taxonomy" id="1306933"/>
    <lineage>
        <taxon>Bacteria</taxon>
        <taxon>Pseudomonadati</taxon>
        <taxon>Bacteroidota</taxon>
        <taxon>Flavobacteriia</taxon>
        <taxon>Flavobacteriales</taxon>
        <taxon>Flavobacteriaceae</taxon>
        <taxon>Algibacter</taxon>
    </lineage>
</organism>
<evidence type="ECO:0000313" key="5">
    <source>
        <dbReference type="Proteomes" id="UP001589590"/>
    </source>
</evidence>
<reference evidence="4 5" key="1">
    <citation type="submission" date="2024-09" db="EMBL/GenBank/DDBJ databases">
        <authorList>
            <person name="Sun Q."/>
            <person name="Mori K."/>
        </authorList>
    </citation>
    <scope>NUCLEOTIDE SEQUENCE [LARGE SCALE GENOMIC DNA]</scope>
    <source>
        <strain evidence="4 5">CECT 8300</strain>
    </source>
</reference>
<protein>
    <submittedName>
        <fullName evidence="4">LytR/AlgR family response regulator transcription factor</fullName>
    </submittedName>
</protein>
<dbReference type="Proteomes" id="UP001589590">
    <property type="component" value="Unassembled WGS sequence"/>
</dbReference>
<dbReference type="Pfam" id="PF04397">
    <property type="entry name" value="LytTR"/>
    <property type="match status" value="1"/>
</dbReference>